<sequence length="575" mass="63509">MSINVKKDKSDLQNALKDMKKIFISVGIYSFFLNLLMLAPPFYMLVVYDIVMPSKNIDTLILVTGIAIMFFVGMWILEFVRAKILIYASNRLDLIMNKRIFNTTFDLASKYPNRANIQPFRDFTTIKNFLGGNAIVAFFDFPWFPLYIAIMFAFSPIYGLYGLGATAIIILLTFLNEKATKEGLEASNEEYQKAVGFFDNNIRNVEVVKAMGMKENLHHIWMDKYNKYLMTQTKASQTASFYSNASKSFRMLSSSLMYGVGALLAIAGLISPGMIIAGAVLLGRALQPISQVIASWKSFTNAKMAYHKLNDLLLEFPEEEDKLVLPEPKGIIRFEGVVTIPPLGEKAVLKGISLQINSGEMVGIIGPSAAGKSSFVKCAVGVWTPSGGNIRIDGADIAQYDTVQLGKHIGYLPQDIELFEGTIAQNIARFNSDASDEDIITAAKLSGTHELILNLPNGYGTRVGVSGMSLSGGQKQRIGLARAMYGNPKMVILDEPNSNLDDAGEYALMMALRVLKDRGVTVLFVTHKTNLVGLADKLILMQDGLVTKYDYTQKVIDALSNDDKKAKEISKEDTK</sequence>
<dbReference type="InterPro" id="IPR003593">
    <property type="entry name" value="AAA+_ATPase"/>
</dbReference>
<dbReference type="SUPFAM" id="SSF90123">
    <property type="entry name" value="ABC transporter transmembrane region"/>
    <property type="match status" value="1"/>
</dbReference>
<dbReference type="InterPro" id="IPR003439">
    <property type="entry name" value="ABC_transporter-like_ATP-bd"/>
</dbReference>
<dbReference type="PANTHER" id="PTHR24221">
    <property type="entry name" value="ATP-BINDING CASSETTE SUB-FAMILY B"/>
    <property type="match status" value="1"/>
</dbReference>
<dbReference type="AlphaFoldDB" id="A0A1W1BSK8"/>
<dbReference type="NCBIfam" id="TIGR01842">
    <property type="entry name" value="type_I_sec_PrtD"/>
    <property type="match status" value="1"/>
</dbReference>
<evidence type="ECO:0000259" key="8">
    <source>
        <dbReference type="PROSITE" id="PS50893"/>
    </source>
</evidence>
<gene>
    <name evidence="10" type="ORF">MNB_SV-9-420</name>
</gene>
<evidence type="ECO:0000256" key="4">
    <source>
        <dbReference type="ARBA" id="ARBA00022840"/>
    </source>
</evidence>
<dbReference type="CDD" id="cd03246">
    <property type="entry name" value="ABCC_Protease_Secretion"/>
    <property type="match status" value="1"/>
</dbReference>
<evidence type="ECO:0000256" key="6">
    <source>
        <dbReference type="ARBA" id="ARBA00023136"/>
    </source>
</evidence>
<dbReference type="GO" id="GO:0034040">
    <property type="term" value="F:ATPase-coupled lipid transmembrane transporter activity"/>
    <property type="evidence" value="ECO:0007669"/>
    <property type="project" value="TreeGrafter"/>
</dbReference>
<dbReference type="InterPro" id="IPR010128">
    <property type="entry name" value="ATPase_T1SS_PrtD-like"/>
</dbReference>
<dbReference type="Gene3D" id="1.20.1560.10">
    <property type="entry name" value="ABC transporter type 1, transmembrane domain"/>
    <property type="match status" value="1"/>
</dbReference>
<feature type="transmembrane region" description="Helical" evidence="7">
    <location>
        <begin position="158"/>
        <end position="175"/>
    </location>
</feature>
<dbReference type="GO" id="GO:0030256">
    <property type="term" value="C:type I protein secretion system complex"/>
    <property type="evidence" value="ECO:0007669"/>
    <property type="project" value="InterPro"/>
</dbReference>
<feature type="transmembrane region" description="Helical" evidence="7">
    <location>
        <begin position="256"/>
        <end position="282"/>
    </location>
</feature>
<dbReference type="GO" id="GO:0030253">
    <property type="term" value="P:protein secretion by the type I secretion system"/>
    <property type="evidence" value="ECO:0007669"/>
    <property type="project" value="InterPro"/>
</dbReference>
<dbReference type="PANTHER" id="PTHR24221:SF248">
    <property type="entry name" value="ABC TRANSPORTER TRANSMEMBRANE REGION"/>
    <property type="match status" value="1"/>
</dbReference>
<dbReference type="SUPFAM" id="SSF52540">
    <property type="entry name" value="P-loop containing nucleoside triphosphate hydrolases"/>
    <property type="match status" value="1"/>
</dbReference>
<dbReference type="InterPro" id="IPR036640">
    <property type="entry name" value="ABC1_TM_sf"/>
</dbReference>
<dbReference type="InterPro" id="IPR011527">
    <property type="entry name" value="ABC1_TM_dom"/>
</dbReference>
<feature type="domain" description="ABC transporter" evidence="8">
    <location>
        <begin position="332"/>
        <end position="568"/>
    </location>
</feature>
<dbReference type="InterPro" id="IPR017871">
    <property type="entry name" value="ABC_transporter-like_CS"/>
</dbReference>
<dbReference type="PROSITE" id="PS50929">
    <property type="entry name" value="ABC_TM1F"/>
    <property type="match status" value="1"/>
</dbReference>
<proteinExistence type="predicted"/>
<keyword evidence="4" id="KW-0067">ATP-binding</keyword>
<feature type="transmembrane region" description="Helical" evidence="7">
    <location>
        <begin position="21"/>
        <end position="39"/>
    </location>
</feature>
<organism evidence="10">
    <name type="scientific">hydrothermal vent metagenome</name>
    <dbReference type="NCBI Taxonomy" id="652676"/>
    <lineage>
        <taxon>unclassified sequences</taxon>
        <taxon>metagenomes</taxon>
        <taxon>ecological metagenomes</taxon>
    </lineage>
</organism>
<protein>
    <submittedName>
        <fullName evidence="10">Type I secretion system ATPase</fullName>
    </submittedName>
</protein>
<evidence type="ECO:0000256" key="1">
    <source>
        <dbReference type="ARBA" id="ARBA00004141"/>
    </source>
</evidence>
<dbReference type="EMBL" id="FPHG01000031">
    <property type="protein sequence ID" value="SFV56578.1"/>
    <property type="molecule type" value="Genomic_DNA"/>
</dbReference>
<evidence type="ECO:0000259" key="9">
    <source>
        <dbReference type="PROSITE" id="PS50929"/>
    </source>
</evidence>
<dbReference type="Gene3D" id="3.40.50.300">
    <property type="entry name" value="P-loop containing nucleotide triphosphate hydrolases"/>
    <property type="match status" value="1"/>
</dbReference>
<reference evidence="10" key="1">
    <citation type="submission" date="2016-10" db="EMBL/GenBank/DDBJ databases">
        <authorList>
            <person name="de Groot N.N."/>
        </authorList>
    </citation>
    <scope>NUCLEOTIDE SEQUENCE</scope>
</reference>
<keyword evidence="5 7" id="KW-1133">Transmembrane helix</keyword>
<dbReference type="InterPro" id="IPR047957">
    <property type="entry name" value="ABC_AprD-like_6TM"/>
</dbReference>
<keyword evidence="3" id="KW-0547">Nucleotide-binding</keyword>
<dbReference type="PROSITE" id="PS50893">
    <property type="entry name" value="ABC_TRANSPORTER_2"/>
    <property type="match status" value="1"/>
</dbReference>
<keyword evidence="2 7" id="KW-0812">Transmembrane</keyword>
<dbReference type="Pfam" id="PF00005">
    <property type="entry name" value="ABC_tran"/>
    <property type="match status" value="1"/>
</dbReference>
<evidence type="ECO:0000256" key="5">
    <source>
        <dbReference type="ARBA" id="ARBA00022989"/>
    </source>
</evidence>
<feature type="transmembrane region" description="Helical" evidence="7">
    <location>
        <begin position="129"/>
        <end position="152"/>
    </location>
</feature>
<dbReference type="GO" id="GO:0005524">
    <property type="term" value="F:ATP binding"/>
    <property type="evidence" value="ECO:0007669"/>
    <property type="project" value="UniProtKB-KW"/>
</dbReference>
<evidence type="ECO:0000256" key="3">
    <source>
        <dbReference type="ARBA" id="ARBA00022741"/>
    </source>
</evidence>
<comment type="subcellular location">
    <subcellularLocation>
        <location evidence="1">Membrane</location>
        <topology evidence="1">Multi-pass membrane protein</topology>
    </subcellularLocation>
</comment>
<dbReference type="SMART" id="SM00382">
    <property type="entry name" value="AAA"/>
    <property type="match status" value="1"/>
</dbReference>
<dbReference type="InterPro" id="IPR027417">
    <property type="entry name" value="P-loop_NTPase"/>
</dbReference>
<dbReference type="GO" id="GO:0140359">
    <property type="term" value="F:ABC-type transporter activity"/>
    <property type="evidence" value="ECO:0007669"/>
    <property type="project" value="InterPro"/>
</dbReference>
<dbReference type="PROSITE" id="PS00211">
    <property type="entry name" value="ABC_TRANSPORTER_1"/>
    <property type="match status" value="1"/>
</dbReference>
<feature type="domain" description="ABC transmembrane type-1" evidence="9">
    <location>
        <begin position="26"/>
        <end position="301"/>
    </location>
</feature>
<dbReference type="Pfam" id="PF00664">
    <property type="entry name" value="ABC_membrane"/>
    <property type="match status" value="1"/>
</dbReference>
<name>A0A1W1BSK8_9ZZZZ</name>
<evidence type="ECO:0000313" key="10">
    <source>
        <dbReference type="EMBL" id="SFV56578.1"/>
    </source>
</evidence>
<accession>A0A1W1BSK8</accession>
<evidence type="ECO:0000256" key="7">
    <source>
        <dbReference type="SAM" id="Phobius"/>
    </source>
</evidence>
<dbReference type="GO" id="GO:0016887">
    <property type="term" value="F:ATP hydrolysis activity"/>
    <property type="evidence" value="ECO:0007669"/>
    <property type="project" value="InterPro"/>
</dbReference>
<keyword evidence="6 7" id="KW-0472">Membrane</keyword>
<dbReference type="CDD" id="cd18586">
    <property type="entry name" value="ABC_6TM_PrtD_like"/>
    <property type="match status" value="1"/>
</dbReference>
<evidence type="ECO:0000256" key="2">
    <source>
        <dbReference type="ARBA" id="ARBA00022692"/>
    </source>
</evidence>
<dbReference type="InterPro" id="IPR039421">
    <property type="entry name" value="Type_1_exporter"/>
</dbReference>
<dbReference type="GO" id="GO:0016020">
    <property type="term" value="C:membrane"/>
    <property type="evidence" value="ECO:0007669"/>
    <property type="project" value="UniProtKB-SubCell"/>
</dbReference>
<feature type="transmembrane region" description="Helical" evidence="7">
    <location>
        <begin position="59"/>
        <end position="77"/>
    </location>
</feature>